<dbReference type="Gene3D" id="3.10.20.310">
    <property type="entry name" value="membrane protein fhac"/>
    <property type="match status" value="3"/>
</dbReference>
<dbReference type="GO" id="GO:0019867">
    <property type="term" value="C:outer membrane"/>
    <property type="evidence" value="ECO:0007669"/>
    <property type="project" value="InterPro"/>
</dbReference>
<dbReference type="Pfam" id="PF01103">
    <property type="entry name" value="Omp85"/>
    <property type="match status" value="1"/>
</dbReference>
<dbReference type="InParanoid" id="A0A6N7F1I5"/>
<feature type="domain" description="TamA POTRA" evidence="4">
    <location>
        <begin position="102"/>
        <end position="180"/>
    </location>
</feature>
<accession>A0A6N7F1I5</accession>
<keyword evidence="2" id="KW-0472">Membrane</keyword>
<reference evidence="5 6" key="1">
    <citation type="submission" date="2019-10" db="EMBL/GenBank/DDBJ databases">
        <title>Cardiobacteriales fam. a chemoheterotrophic member of the order Cardiobacteriales, and proposal of Cardiobacteriales fam. nov.</title>
        <authorList>
            <person name="Wang C."/>
        </authorList>
    </citation>
    <scope>NUCLEOTIDE SEQUENCE [LARGE SCALE GENOMIC DNA]</scope>
    <source>
        <strain evidence="5 6">ML27</strain>
    </source>
</reference>
<keyword evidence="6" id="KW-1185">Reference proteome</keyword>
<dbReference type="InterPro" id="IPR035243">
    <property type="entry name" value="TamA_POTRA_Dom_1"/>
</dbReference>
<evidence type="ECO:0000313" key="5">
    <source>
        <dbReference type="EMBL" id="MPV85716.1"/>
    </source>
</evidence>
<sequence length="652" mass="71780">MLSMSVVPTRLACRAWACQMWACQMWTCRADLFRRLIMVVGFCLLPLKLPAGLPAELPESASVDASVDTAATPDQSAIVAQVSPTEVSPAEVLPAEGATLQVAVTGVDDPALIENINAFLEILAESDQAIDNPPYIQYLIERGKAQISTALQPFGYYQSTVNVVSAAAGTGDSWHVDYQVVIGEPTTVSAIEVKVVGAGAADADFVEQRQAFPFQRGDVLQQIEYTAFKNALADIAIEKGYFDADFTTAEIRLAADLQTATVALTYDTGPRFTFDDPTISQDFLNDNLFSRYNTIESGQAYSSGAIADLQRDLYNSGYVQLIDVTAKPDRDSKTVPVDLALTPKKNKRHRFALGFETDLGPRFQYEFDWRWVNRRGHQLTSDFFISPEWQQTGVEYRIPANKPATDYYKLFADVTLDKTDNRDVTIWQVGGAYRDQVGHLAREFGVKWSQENFEIGNDAANVALLTPYFHLIYHKTDDPLNTRDGLAVEGYVTGTDASISDISFLQAVAKAKYIKRFDEKHKITTKGAIGQTWTDDFHVLPPSYRFFTGGDKTIRGYGFQSIGDVDGSGDVIGGDRLVFASAEYSYFFKDNMAIAAFVDAGDAFTSDFSIKVGAGLGFHYYSPIGPIKVDIAHGFDETGDAVRLHLNIGPDL</sequence>
<dbReference type="InterPro" id="IPR000184">
    <property type="entry name" value="Bac_surfAg_D15"/>
</dbReference>
<evidence type="ECO:0000256" key="1">
    <source>
        <dbReference type="ARBA" id="ARBA00004370"/>
    </source>
</evidence>
<gene>
    <name evidence="5" type="ORF">GCU85_03050</name>
</gene>
<protein>
    <submittedName>
        <fullName evidence="5">BamA/TamA family outer membrane protein</fullName>
    </submittedName>
</protein>
<dbReference type="Proteomes" id="UP000471298">
    <property type="component" value="Unassembled WGS sequence"/>
</dbReference>
<comment type="caution">
    <text evidence="5">The sequence shown here is derived from an EMBL/GenBank/DDBJ whole genome shotgun (WGS) entry which is preliminary data.</text>
</comment>
<name>A0A6N7F1I5_9GAMM</name>
<dbReference type="EMBL" id="WHNW01000002">
    <property type="protein sequence ID" value="MPV85716.1"/>
    <property type="molecule type" value="Genomic_DNA"/>
</dbReference>
<evidence type="ECO:0000313" key="6">
    <source>
        <dbReference type="Proteomes" id="UP000471298"/>
    </source>
</evidence>
<feature type="domain" description="Bacterial surface antigen (D15)" evidence="3">
    <location>
        <begin position="435"/>
        <end position="649"/>
    </location>
</feature>
<organism evidence="5 6">
    <name type="scientific">Ostreibacterium oceani</name>
    <dbReference type="NCBI Taxonomy" id="2654998"/>
    <lineage>
        <taxon>Bacteria</taxon>
        <taxon>Pseudomonadati</taxon>
        <taxon>Pseudomonadota</taxon>
        <taxon>Gammaproteobacteria</taxon>
        <taxon>Cardiobacteriales</taxon>
        <taxon>Ostreibacteriaceae</taxon>
        <taxon>Ostreibacterium</taxon>
    </lineage>
</organism>
<evidence type="ECO:0000259" key="4">
    <source>
        <dbReference type="Pfam" id="PF17243"/>
    </source>
</evidence>
<evidence type="ECO:0000256" key="2">
    <source>
        <dbReference type="ARBA" id="ARBA00023136"/>
    </source>
</evidence>
<proteinExistence type="predicted"/>
<dbReference type="Gene3D" id="2.40.160.50">
    <property type="entry name" value="membrane protein fhac: a member of the omp85/tpsb transporter family"/>
    <property type="match status" value="1"/>
</dbReference>
<dbReference type="AlphaFoldDB" id="A0A6N7F1I5"/>
<dbReference type="Pfam" id="PF17243">
    <property type="entry name" value="POTRA_TamA_1"/>
    <property type="match status" value="1"/>
</dbReference>
<evidence type="ECO:0000259" key="3">
    <source>
        <dbReference type="Pfam" id="PF01103"/>
    </source>
</evidence>
<comment type="subcellular location">
    <subcellularLocation>
        <location evidence="1">Membrane</location>
    </subcellularLocation>
</comment>
<dbReference type="FunCoup" id="A0A6N7F1I5">
    <property type="interactions" value="73"/>
</dbReference>